<dbReference type="OrthoDB" id="3754550at2759"/>
<evidence type="ECO:0000313" key="1">
    <source>
        <dbReference type="EMBL" id="KAF2026688.1"/>
    </source>
</evidence>
<dbReference type="Proteomes" id="UP000799777">
    <property type="component" value="Unassembled WGS sequence"/>
</dbReference>
<organism evidence="1 2">
    <name type="scientific">Setomelanomma holmii</name>
    <dbReference type="NCBI Taxonomy" id="210430"/>
    <lineage>
        <taxon>Eukaryota</taxon>
        <taxon>Fungi</taxon>
        <taxon>Dikarya</taxon>
        <taxon>Ascomycota</taxon>
        <taxon>Pezizomycotina</taxon>
        <taxon>Dothideomycetes</taxon>
        <taxon>Pleosporomycetidae</taxon>
        <taxon>Pleosporales</taxon>
        <taxon>Pleosporineae</taxon>
        <taxon>Phaeosphaeriaceae</taxon>
        <taxon>Setomelanomma</taxon>
    </lineage>
</organism>
<gene>
    <name evidence="1" type="ORF">EK21DRAFT_73593</name>
</gene>
<name>A0A9P4LIL0_9PLEO</name>
<comment type="caution">
    <text evidence="1">The sequence shown here is derived from an EMBL/GenBank/DDBJ whole genome shotgun (WGS) entry which is preliminary data.</text>
</comment>
<dbReference type="AlphaFoldDB" id="A0A9P4LIL0"/>
<evidence type="ECO:0000313" key="2">
    <source>
        <dbReference type="Proteomes" id="UP000799777"/>
    </source>
</evidence>
<proteinExistence type="predicted"/>
<accession>A0A9P4LIL0</accession>
<dbReference type="EMBL" id="ML978238">
    <property type="protein sequence ID" value="KAF2026688.1"/>
    <property type="molecule type" value="Genomic_DNA"/>
</dbReference>
<reference evidence="1" key="1">
    <citation type="journal article" date="2020" name="Stud. Mycol.">
        <title>101 Dothideomycetes genomes: a test case for predicting lifestyles and emergence of pathogens.</title>
        <authorList>
            <person name="Haridas S."/>
            <person name="Albert R."/>
            <person name="Binder M."/>
            <person name="Bloem J."/>
            <person name="Labutti K."/>
            <person name="Salamov A."/>
            <person name="Andreopoulos B."/>
            <person name="Baker S."/>
            <person name="Barry K."/>
            <person name="Bills G."/>
            <person name="Bluhm B."/>
            <person name="Cannon C."/>
            <person name="Castanera R."/>
            <person name="Culley D."/>
            <person name="Daum C."/>
            <person name="Ezra D."/>
            <person name="Gonzalez J."/>
            <person name="Henrissat B."/>
            <person name="Kuo A."/>
            <person name="Liang C."/>
            <person name="Lipzen A."/>
            <person name="Lutzoni F."/>
            <person name="Magnuson J."/>
            <person name="Mondo S."/>
            <person name="Nolan M."/>
            <person name="Ohm R."/>
            <person name="Pangilinan J."/>
            <person name="Park H.-J."/>
            <person name="Ramirez L."/>
            <person name="Alfaro M."/>
            <person name="Sun H."/>
            <person name="Tritt A."/>
            <person name="Yoshinaga Y."/>
            <person name="Zwiers L.-H."/>
            <person name="Turgeon B."/>
            <person name="Goodwin S."/>
            <person name="Spatafora J."/>
            <person name="Crous P."/>
            <person name="Grigoriev I."/>
        </authorList>
    </citation>
    <scope>NUCLEOTIDE SEQUENCE</scope>
    <source>
        <strain evidence="1">CBS 110217</strain>
    </source>
</reference>
<sequence>MDHHEEGVREVPVSSEDCRYHESIPEAVIEETAEGLYRVCWQAKVAGVVTTEPCLLRKEVVANRHPHILEAWESKQRNEREQARQIEQKIVAFARKFLDTEPPKPGTLRPRPSVACDQGLLPGMARHWGELHRCVVHPEGHPVIYVCKGCRIAHHALDSRAFDPHLIMARGARVPVCGKCAAMAVESSESEHQGCVCDSYRACFRCREAELEKLAAARKNHVDGRCGQCGKDGDLVRHVDVCLHCKLLRIYAAVG</sequence>
<protein>
    <submittedName>
        <fullName evidence="1">Uncharacterized protein</fullName>
    </submittedName>
</protein>
<keyword evidence="2" id="KW-1185">Reference proteome</keyword>